<evidence type="ECO:0000313" key="1">
    <source>
        <dbReference type="EMBL" id="RDW61431.1"/>
    </source>
</evidence>
<sequence length="1284" mass="142036">MENVTKVFFDPLMTTKADIRAILLELPIGSAHPFNPEHLLLCRTAAGIDEIDISAYKEDYFFNAVDLSRLGETLENRMGGFGSHLRIFNDEYIIQQVPASIFRAPIVEGKIAIFAVSARVPTYYDLFIASAECNTSCFSERYTFPGITHSGDIKHNSNLLQHIQLSERMQSQKEYTISVSGYHYTKLSKYQEHNPVVLVANHSEKVLYVIPVPLDGASIGDATICSPMVMKRDGSSLLFSILPKPATDEGKMCSGKTVQSLSFQAAIERATFVTSAVSTPSELRGTVENTDADPNSLTDVSAPVLSMPTRSCAVFINQNISLPSIIDRNTSQVIKFGTGISFLSNEAEVVAQNDASTVILPCILGSKLEGPLLLATGSAPSNVPFANKAALQTYYEQLESVIVVVDDRMTDNARNIATSERMNALFIIQVTPETGPNDLDIVAILNSVNINAVTALAGPQSLVLVQNFERYYFYRGIANRAHLDTSSLEFGTDVTDIIRSAGVHSLLDPRAKRLVDISKGTNTVIVPSIDQQIHPRDIPGLFEKLSVDQIRDIKDDVSSIVTQLQVLLSQKDIQDLSVALISTLSAKVQSETALLRTAYVEFMTKEYNKKDSQSIKKKALMAGELKKCTKRLQASVQLVISQLGNMMSAHTTSKRTHDLNRLVRQTKIQGNVQAAKSMNFEALAGYLEEFAADMGVLLLNIKSTSYSEVLQELGSDKIDISSCCDLDPRVLSLGGFDAGIIIEQSQKYHNGPLRHQSGPSNPVLALPHLSNGNDESSMLAWVCWDEFVNLENPYEVRWMEKCNDPHIAALRIIMRGTLSHAVASRQHKLQPGSIETGRLMCALLMAAISKLAAMRNTAPAVTEIAEDTATKLMRGLFGNLLTIAGSGARPMSMVTQLLGTDPSIEIPSARVEWNWYENVVNLFPFTGWPRKQFYLNLEKLLDKALIRPITKTELQNNPLISRIKQMVKFCKLRNIQLHHSRTIITVFMKLLTGDVDVQAIAKRLKNILPKTLQNETQSYTRMIEYIRSLALGGSRQVSEDKIIANVYTKRSAAFGELKNLVAQACGENDIQKAKIGCQALIDKHAEVASLWHLEPTLLKAQNISVYTELLEAPLLEVEGDEEAKKQKKKLFDRISSDAERSRVPWQIKIEGQDDIIEPLDEAFIHEILTGESLALTSTTKASVTTETVPHGQVIDTGLNQIMRHSPSLQPWFVNKVKKIRGPEDVCNLIGVPATTMRAFVKALNPLFEWDDLGKNFESVVVGLIVNRSEREKSCPTRRLLGLAL</sequence>
<gene>
    <name evidence="1" type="ORF">BP5796_11323</name>
</gene>
<dbReference type="Proteomes" id="UP000256328">
    <property type="component" value="Unassembled WGS sequence"/>
</dbReference>
<dbReference type="OrthoDB" id="10000387at2759"/>
<protein>
    <submittedName>
        <fullName evidence="1">Uncharacterized protein</fullName>
    </submittedName>
</protein>
<organism evidence="1 2">
    <name type="scientific">Coleophoma crateriformis</name>
    <dbReference type="NCBI Taxonomy" id="565419"/>
    <lineage>
        <taxon>Eukaryota</taxon>
        <taxon>Fungi</taxon>
        <taxon>Dikarya</taxon>
        <taxon>Ascomycota</taxon>
        <taxon>Pezizomycotina</taxon>
        <taxon>Leotiomycetes</taxon>
        <taxon>Helotiales</taxon>
        <taxon>Dermateaceae</taxon>
        <taxon>Coleophoma</taxon>
    </lineage>
</organism>
<keyword evidence="2" id="KW-1185">Reference proteome</keyword>
<accession>A0A3D8QI84</accession>
<evidence type="ECO:0000313" key="2">
    <source>
        <dbReference type="Proteomes" id="UP000256328"/>
    </source>
</evidence>
<name>A0A3D8QI84_9HELO</name>
<dbReference type="EMBL" id="PDLN01000018">
    <property type="protein sequence ID" value="RDW61431.1"/>
    <property type="molecule type" value="Genomic_DNA"/>
</dbReference>
<comment type="caution">
    <text evidence="1">The sequence shown here is derived from an EMBL/GenBank/DDBJ whole genome shotgun (WGS) entry which is preliminary data.</text>
</comment>
<proteinExistence type="predicted"/>
<reference evidence="1 2" key="1">
    <citation type="journal article" date="2018" name="IMA Fungus">
        <title>IMA Genome-F 9: Draft genome sequence of Annulohypoxylon stygium, Aspergillus mulundensis, Berkeleyomyces basicola (syn. Thielaviopsis basicola), Ceratocystis smalleyi, two Cercospora beticola strains, Coleophoma cylindrospora, Fusarium fracticaudum, Phialophora cf. hyalina, and Morchella septimelata.</title>
        <authorList>
            <person name="Wingfield B.D."/>
            <person name="Bills G.F."/>
            <person name="Dong Y."/>
            <person name="Huang W."/>
            <person name="Nel W.J."/>
            <person name="Swalarsk-Parry B.S."/>
            <person name="Vaghefi N."/>
            <person name="Wilken P.M."/>
            <person name="An Z."/>
            <person name="de Beer Z.W."/>
            <person name="De Vos L."/>
            <person name="Chen L."/>
            <person name="Duong T.A."/>
            <person name="Gao Y."/>
            <person name="Hammerbacher A."/>
            <person name="Kikkert J.R."/>
            <person name="Li Y."/>
            <person name="Li H."/>
            <person name="Li K."/>
            <person name="Li Q."/>
            <person name="Liu X."/>
            <person name="Ma X."/>
            <person name="Naidoo K."/>
            <person name="Pethybridge S.J."/>
            <person name="Sun J."/>
            <person name="Steenkamp E.T."/>
            <person name="van der Nest M.A."/>
            <person name="van Wyk S."/>
            <person name="Wingfield M.J."/>
            <person name="Xiong C."/>
            <person name="Yue Q."/>
            <person name="Zhang X."/>
        </authorList>
    </citation>
    <scope>NUCLEOTIDE SEQUENCE [LARGE SCALE GENOMIC DNA]</scope>
    <source>
        <strain evidence="1 2">BP5796</strain>
    </source>
</reference>